<evidence type="ECO:0000313" key="1">
    <source>
        <dbReference type="EMBL" id="EFP98613.1"/>
    </source>
</evidence>
<dbReference type="GO" id="GO:0005737">
    <property type="term" value="C:cytoplasm"/>
    <property type="evidence" value="ECO:0007669"/>
    <property type="project" value="TreeGrafter"/>
</dbReference>
<dbReference type="STRING" id="796620.VIBC2010_08698"/>
<dbReference type="EMBL" id="AEIU01000002">
    <property type="protein sequence ID" value="EFP98613.1"/>
    <property type="molecule type" value="Genomic_DNA"/>
</dbReference>
<dbReference type="PRINTS" id="PR01595">
    <property type="entry name" value="SYCDCHAPRONE"/>
</dbReference>
<dbReference type="PIRSF" id="PIRSF003165">
    <property type="entry name" value="Chaperone_SicA"/>
    <property type="match status" value="1"/>
</dbReference>
<proteinExistence type="predicted"/>
<dbReference type="InterPro" id="IPR011990">
    <property type="entry name" value="TPR-like_helical_dom_sf"/>
</dbReference>
<keyword evidence="2" id="KW-1185">Reference proteome</keyword>
<name>E3BEJ6_9VIBR</name>
<dbReference type="GO" id="GO:0051301">
    <property type="term" value="P:cell division"/>
    <property type="evidence" value="ECO:0007669"/>
    <property type="project" value="TreeGrafter"/>
</dbReference>
<dbReference type="SUPFAM" id="SSF48452">
    <property type="entry name" value="TPR-like"/>
    <property type="match status" value="1"/>
</dbReference>
<accession>E3BEJ6</accession>
<dbReference type="InterPro" id="IPR016379">
    <property type="entry name" value="T3SS_Ca_resp_chp_LcrH/SycD_sub"/>
</dbReference>
<organism evidence="1 2">
    <name type="scientific">Vibrio caribbeanicus ATCC BAA-2122</name>
    <dbReference type="NCBI Taxonomy" id="796620"/>
    <lineage>
        <taxon>Bacteria</taxon>
        <taxon>Pseudomonadati</taxon>
        <taxon>Pseudomonadota</taxon>
        <taxon>Gammaproteobacteria</taxon>
        <taxon>Vibrionales</taxon>
        <taxon>Vibrionaceae</taxon>
        <taxon>Vibrio</taxon>
    </lineage>
</organism>
<sequence length="157" mass="18101">MKEHEFETLQEYLQQGGSIKMLGDIDQHDLDLLSRYGSQLMNYGDYEGAKRIFYLLMRVDQWNSDYFFALGTCCQQLKQHEEAIFCFSRAGIINIEDPRSPYYAGKSYLEVGNIHYAAKSFQAAIRVCNCHSDNNWDEIAQLAKQALAPLLKEVQDV</sequence>
<dbReference type="GO" id="GO:0016567">
    <property type="term" value="P:protein ubiquitination"/>
    <property type="evidence" value="ECO:0007669"/>
    <property type="project" value="TreeGrafter"/>
</dbReference>
<dbReference type="eggNOG" id="COG0457">
    <property type="taxonomic scope" value="Bacteria"/>
</dbReference>
<dbReference type="PANTHER" id="PTHR12558:SF13">
    <property type="entry name" value="CELL DIVISION CYCLE PROTEIN 27 HOMOLOG"/>
    <property type="match status" value="1"/>
</dbReference>
<dbReference type="NCBIfam" id="TIGR02552">
    <property type="entry name" value="LcrH_SycD"/>
    <property type="match status" value="1"/>
</dbReference>
<dbReference type="GO" id="GO:0031145">
    <property type="term" value="P:anaphase-promoting complex-dependent catabolic process"/>
    <property type="evidence" value="ECO:0007669"/>
    <property type="project" value="TreeGrafter"/>
</dbReference>
<dbReference type="OrthoDB" id="8591320at2"/>
<dbReference type="Proteomes" id="UP000002943">
    <property type="component" value="Unassembled WGS sequence"/>
</dbReference>
<dbReference type="InterPro" id="IPR005415">
    <property type="entry name" value="T3SS_Ca_resp_chp_LcrH/SycD"/>
</dbReference>
<dbReference type="Gene3D" id="1.25.40.10">
    <property type="entry name" value="Tetratricopeptide repeat domain"/>
    <property type="match status" value="1"/>
</dbReference>
<dbReference type="AlphaFoldDB" id="E3BEJ6"/>
<evidence type="ECO:0000313" key="2">
    <source>
        <dbReference type="Proteomes" id="UP000002943"/>
    </source>
</evidence>
<protein>
    <submittedName>
        <fullName evidence="1">Type III secretion system chaperone, SycD family protein</fullName>
    </submittedName>
</protein>
<gene>
    <name evidence="1" type="ORF">VIBC2010_08698</name>
</gene>
<comment type="caution">
    <text evidence="1">The sequence shown here is derived from an EMBL/GenBank/DDBJ whole genome shotgun (WGS) entry which is preliminary data.</text>
</comment>
<dbReference type="RefSeq" id="WP_009599287.1">
    <property type="nucleotide sequence ID" value="NZ_AEIU01000002.1"/>
</dbReference>
<reference evidence="1 2" key="1">
    <citation type="journal article" date="2012" name="Int. J. Syst. Evol. Microbiol.">
        <title>Vibrio caribbeanicus sp. nov., isolated from the marine sponge Scleritoderma cyanea.</title>
        <authorList>
            <person name="Hoffmann M."/>
            <person name="Monday S.R."/>
            <person name="Allard M.W."/>
            <person name="Strain E.A."/>
            <person name="Whittaker P."/>
            <person name="Naum M."/>
            <person name="McCarthy P.J."/>
            <person name="Lopez J.V."/>
            <person name="Fischer M."/>
            <person name="Brown E.W."/>
        </authorList>
    </citation>
    <scope>NUCLEOTIDE SEQUENCE [LARGE SCALE GENOMIC DNA]</scope>
    <source>
        <strain evidence="1 2">ATCC BAA-2122</strain>
    </source>
</reference>
<dbReference type="PANTHER" id="PTHR12558">
    <property type="entry name" value="CELL DIVISION CYCLE 16,23,27"/>
    <property type="match status" value="1"/>
</dbReference>